<dbReference type="Gene3D" id="3.30.160.20">
    <property type="match status" value="1"/>
</dbReference>
<evidence type="ECO:0000313" key="8">
    <source>
        <dbReference type="Proteomes" id="UP001216907"/>
    </source>
</evidence>
<evidence type="ECO:0000259" key="6">
    <source>
        <dbReference type="SMART" id="SM00937"/>
    </source>
</evidence>
<dbReference type="RefSeq" id="WP_277862515.1">
    <property type="nucleotide sequence ID" value="NZ_JARRAG010000002.1"/>
</dbReference>
<comment type="function">
    <text evidence="1">Peptide chain release factor 1 directs the termination of translation in response to the peptide chain termination codons UAG and UAA.</text>
</comment>
<dbReference type="InterPro" id="IPR004373">
    <property type="entry name" value="RF-1"/>
</dbReference>
<organism evidence="7 8">
    <name type="scientific">Paludisphaera mucosa</name>
    <dbReference type="NCBI Taxonomy" id="3030827"/>
    <lineage>
        <taxon>Bacteria</taxon>
        <taxon>Pseudomonadati</taxon>
        <taxon>Planctomycetota</taxon>
        <taxon>Planctomycetia</taxon>
        <taxon>Isosphaerales</taxon>
        <taxon>Isosphaeraceae</taxon>
        <taxon>Paludisphaera</taxon>
    </lineage>
</organism>
<dbReference type="NCBIfam" id="TIGR00019">
    <property type="entry name" value="prfA"/>
    <property type="match status" value="1"/>
</dbReference>
<dbReference type="Gene3D" id="3.30.70.1660">
    <property type="match status" value="1"/>
</dbReference>
<dbReference type="Pfam" id="PF00472">
    <property type="entry name" value="RF-1"/>
    <property type="match status" value="1"/>
</dbReference>
<dbReference type="Pfam" id="PF03462">
    <property type="entry name" value="PCRF"/>
    <property type="match status" value="1"/>
</dbReference>
<evidence type="ECO:0000256" key="3">
    <source>
        <dbReference type="ARBA" id="ARBA00022481"/>
    </source>
</evidence>
<gene>
    <name evidence="7" type="primary">prfA</name>
    <name evidence="7" type="ORF">PZE19_20785</name>
</gene>
<name>A0ABT6FF59_9BACT</name>
<keyword evidence="3" id="KW-0488">Methylation</keyword>
<keyword evidence="4" id="KW-0648">Protein biosynthesis</keyword>
<comment type="similarity">
    <text evidence="2">Belongs to the prokaryotic/mitochondrial release factor family.</text>
</comment>
<evidence type="ECO:0000313" key="7">
    <source>
        <dbReference type="EMBL" id="MDG3006215.1"/>
    </source>
</evidence>
<dbReference type="SUPFAM" id="SSF75620">
    <property type="entry name" value="Release factor"/>
    <property type="match status" value="1"/>
</dbReference>
<evidence type="ECO:0000256" key="4">
    <source>
        <dbReference type="ARBA" id="ARBA00022917"/>
    </source>
</evidence>
<dbReference type="Proteomes" id="UP001216907">
    <property type="component" value="Unassembled WGS sequence"/>
</dbReference>
<dbReference type="InterPro" id="IPR000352">
    <property type="entry name" value="Pep_chain_release_fac_I"/>
</dbReference>
<dbReference type="PANTHER" id="PTHR43804:SF7">
    <property type="entry name" value="LD18447P"/>
    <property type="match status" value="1"/>
</dbReference>
<evidence type="ECO:0000256" key="1">
    <source>
        <dbReference type="ARBA" id="ARBA00002986"/>
    </source>
</evidence>
<dbReference type="InterPro" id="IPR045853">
    <property type="entry name" value="Pep_chain_release_fac_I_sf"/>
</dbReference>
<dbReference type="EMBL" id="JARRAG010000002">
    <property type="protein sequence ID" value="MDG3006215.1"/>
    <property type="molecule type" value="Genomic_DNA"/>
</dbReference>
<accession>A0ABT6FF59</accession>
<dbReference type="SMART" id="SM00937">
    <property type="entry name" value="PCRF"/>
    <property type="match status" value="1"/>
</dbReference>
<keyword evidence="8" id="KW-1185">Reference proteome</keyword>
<dbReference type="InterPro" id="IPR005139">
    <property type="entry name" value="PCRF"/>
</dbReference>
<sequence>MFEKLQADYRRFLEIEQAMLDPTVTADSARVTTLSRERGKIAKVATLYGRYLDLGKQIDEAETLVDAEPDAAMRTYAEGEIATLRERREVDAESLRNLLYDRESGADRAALIMEIRAGAGGDEAALFARDLYEMYRRFAESMGWKFELLDMEATELAGFREVSFSVSGEGAFRLLQFESGGHRVQRVPQTEAQGRIHTSAATVAVLPEPEDVEIDIRTEDVRVDLMCSGGPGGQHQNKTESGVRLTHLPTGIVVNCRDERSQHKNKAKAYRVLRSRIYDLLQEQTRSKRDQARRSLIGSGDRSQRIRTYSYPQNRVTDHRIGLTLYNLDQVIQGDLLGLLKALVDHDRREQLGDL</sequence>
<dbReference type="NCBIfam" id="NF001859">
    <property type="entry name" value="PRK00591.1"/>
    <property type="match status" value="1"/>
</dbReference>
<dbReference type="Gene3D" id="6.10.140.1950">
    <property type="match status" value="1"/>
</dbReference>
<reference evidence="7 8" key="1">
    <citation type="submission" date="2023-03" db="EMBL/GenBank/DDBJ databases">
        <title>Paludisphaera mucosa sp. nov. a novel planctomycete from northern fen.</title>
        <authorList>
            <person name="Ivanova A."/>
        </authorList>
    </citation>
    <scope>NUCLEOTIDE SEQUENCE [LARGE SCALE GENOMIC DNA]</scope>
    <source>
        <strain evidence="7 8">Pla2</strain>
    </source>
</reference>
<evidence type="ECO:0000256" key="2">
    <source>
        <dbReference type="ARBA" id="ARBA00010835"/>
    </source>
</evidence>
<proteinExistence type="inferred from homology"/>
<dbReference type="InterPro" id="IPR050057">
    <property type="entry name" value="Prokaryotic/Mito_RF"/>
</dbReference>
<dbReference type="PANTHER" id="PTHR43804">
    <property type="entry name" value="LD18447P"/>
    <property type="match status" value="1"/>
</dbReference>
<evidence type="ECO:0000256" key="5">
    <source>
        <dbReference type="NCBIfam" id="TIGR00019"/>
    </source>
</evidence>
<feature type="domain" description="Peptide chain release factor" evidence="6">
    <location>
        <begin position="63"/>
        <end position="178"/>
    </location>
</feature>
<protein>
    <recommendedName>
        <fullName evidence="5">Peptide chain release factor 1</fullName>
    </recommendedName>
</protein>
<comment type="caution">
    <text evidence="7">The sequence shown here is derived from an EMBL/GenBank/DDBJ whole genome shotgun (WGS) entry which is preliminary data.</text>
</comment>